<keyword evidence="3 5" id="KW-1133">Transmembrane helix</keyword>
<sequence length="272" mass="28725">MIWNSLLLGLSIGTVMGLTGAGGGILAIPALVLGIGMSMVAAKPVALLAATAGAMLGAADGLRRGLVRYKAALFMVLLGAITSPIGQWLAHQVSPELLAVLFSGILLFVAVRGWRQGTRSRSAILVERVTPCMLNPATGKFSWTPRCFLTLGGIGAVTGLMTGMLGVGGGFFIVPMLQRFTNLSYQSIVLTSLAVIALVSGSTVLQMVLHGTRIEPSGWWFVGATALGMFASRLFAHKVPQHWLHRGFALLVLLAMLLLLLKTFAPHWLPLA</sequence>
<evidence type="ECO:0000256" key="1">
    <source>
        <dbReference type="ARBA" id="ARBA00004141"/>
    </source>
</evidence>
<dbReference type="Pfam" id="PF01925">
    <property type="entry name" value="TauE"/>
    <property type="match status" value="1"/>
</dbReference>
<organism evidence="6 7">
    <name type="scientific">Brachymonas denitrificans DSM 15123</name>
    <dbReference type="NCBI Taxonomy" id="1121117"/>
    <lineage>
        <taxon>Bacteria</taxon>
        <taxon>Pseudomonadati</taxon>
        <taxon>Pseudomonadota</taxon>
        <taxon>Betaproteobacteria</taxon>
        <taxon>Burkholderiales</taxon>
        <taxon>Comamonadaceae</taxon>
        <taxon>Brachymonas</taxon>
    </lineage>
</organism>
<keyword evidence="5" id="KW-1003">Cell membrane</keyword>
<dbReference type="PANTHER" id="PTHR43701:SF2">
    <property type="entry name" value="MEMBRANE TRANSPORTER PROTEIN YJNA-RELATED"/>
    <property type="match status" value="1"/>
</dbReference>
<comment type="subcellular location">
    <subcellularLocation>
        <location evidence="5">Cell membrane</location>
        <topology evidence="5">Multi-pass membrane protein</topology>
    </subcellularLocation>
    <subcellularLocation>
        <location evidence="1">Membrane</location>
        <topology evidence="1">Multi-pass membrane protein</topology>
    </subcellularLocation>
</comment>
<keyword evidence="2 5" id="KW-0812">Transmembrane</keyword>
<feature type="transmembrane region" description="Helical" evidence="5">
    <location>
        <begin position="185"/>
        <end position="205"/>
    </location>
</feature>
<feature type="transmembrane region" description="Helical" evidence="5">
    <location>
        <begin position="7"/>
        <end position="35"/>
    </location>
</feature>
<gene>
    <name evidence="6" type="ORF">SAMN02745977_00784</name>
</gene>
<keyword evidence="4 5" id="KW-0472">Membrane</keyword>
<dbReference type="EMBL" id="FOCW01000001">
    <property type="protein sequence ID" value="SEN21896.1"/>
    <property type="molecule type" value="Genomic_DNA"/>
</dbReference>
<reference evidence="6 7" key="1">
    <citation type="submission" date="2016-10" db="EMBL/GenBank/DDBJ databases">
        <authorList>
            <person name="de Groot N.N."/>
        </authorList>
    </citation>
    <scope>NUCLEOTIDE SEQUENCE [LARGE SCALE GENOMIC DNA]</scope>
    <source>
        <strain evidence="6 7">DSM 15123</strain>
    </source>
</reference>
<feature type="transmembrane region" description="Helical" evidence="5">
    <location>
        <begin position="248"/>
        <end position="269"/>
    </location>
</feature>
<feature type="transmembrane region" description="Helical" evidence="5">
    <location>
        <begin position="71"/>
        <end position="91"/>
    </location>
</feature>
<dbReference type="AlphaFoldDB" id="A0A1H8ER94"/>
<comment type="similarity">
    <text evidence="5">Belongs to the 4-toluene sulfonate uptake permease (TSUP) (TC 2.A.102) family.</text>
</comment>
<evidence type="ECO:0000313" key="7">
    <source>
        <dbReference type="Proteomes" id="UP000199531"/>
    </source>
</evidence>
<accession>A0A1H8ER94</accession>
<dbReference type="GO" id="GO:0005886">
    <property type="term" value="C:plasma membrane"/>
    <property type="evidence" value="ECO:0007669"/>
    <property type="project" value="UniProtKB-SubCell"/>
</dbReference>
<dbReference type="Proteomes" id="UP000199531">
    <property type="component" value="Unassembled WGS sequence"/>
</dbReference>
<evidence type="ECO:0000313" key="6">
    <source>
        <dbReference type="EMBL" id="SEN21896.1"/>
    </source>
</evidence>
<feature type="transmembrane region" description="Helical" evidence="5">
    <location>
        <begin position="97"/>
        <end position="114"/>
    </location>
</feature>
<protein>
    <recommendedName>
        <fullName evidence="5">Probable membrane transporter protein</fullName>
    </recommendedName>
</protein>
<evidence type="ECO:0000256" key="4">
    <source>
        <dbReference type="ARBA" id="ARBA00023136"/>
    </source>
</evidence>
<dbReference type="OrthoDB" id="7031597at2"/>
<dbReference type="RefSeq" id="WP_091814095.1">
    <property type="nucleotide sequence ID" value="NZ_FOCW01000001.1"/>
</dbReference>
<name>A0A1H8ER94_9BURK</name>
<feature type="transmembrane region" description="Helical" evidence="5">
    <location>
        <begin position="148"/>
        <end position="173"/>
    </location>
</feature>
<feature type="transmembrane region" description="Helical" evidence="5">
    <location>
        <begin position="41"/>
        <end position="59"/>
    </location>
</feature>
<dbReference type="InterPro" id="IPR002781">
    <property type="entry name" value="TM_pro_TauE-like"/>
</dbReference>
<evidence type="ECO:0000256" key="2">
    <source>
        <dbReference type="ARBA" id="ARBA00022692"/>
    </source>
</evidence>
<feature type="transmembrane region" description="Helical" evidence="5">
    <location>
        <begin position="217"/>
        <end position="236"/>
    </location>
</feature>
<dbReference type="PANTHER" id="PTHR43701">
    <property type="entry name" value="MEMBRANE TRANSPORTER PROTEIN MJ0441-RELATED"/>
    <property type="match status" value="1"/>
</dbReference>
<evidence type="ECO:0000256" key="5">
    <source>
        <dbReference type="RuleBase" id="RU363041"/>
    </source>
</evidence>
<evidence type="ECO:0000256" key="3">
    <source>
        <dbReference type="ARBA" id="ARBA00022989"/>
    </source>
</evidence>
<dbReference type="InterPro" id="IPR051598">
    <property type="entry name" value="TSUP/Inactive_protease-like"/>
</dbReference>
<keyword evidence="7" id="KW-1185">Reference proteome</keyword>
<proteinExistence type="inferred from homology"/>